<dbReference type="Pfam" id="PF02096">
    <property type="entry name" value="60KD_IMP"/>
    <property type="match status" value="1"/>
</dbReference>
<dbReference type="GO" id="GO:0032979">
    <property type="term" value="P:protein insertion into mitochondrial inner membrane from matrix"/>
    <property type="evidence" value="ECO:0007669"/>
    <property type="project" value="TreeGrafter"/>
</dbReference>
<organism evidence="9">
    <name type="scientific">Theileria annulata</name>
    <dbReference type="NCBI Taxonomy" id="5874"/>
    <lineage>
        <taxon>Eukaryota</taxon>
        <taxon>Sar</taxon>
        <taxon>Alveolata</taxon>
        <taxon>Apicomplexa</taxon>
        <taxon>Aconoidasida</taxon>
        <taxon>Piroplasmida</taxon>
        <taxon>Theileriidae</taxon>
        <taxon>Theileria</taxon>
    </lineage>
</organism>
<name>A0A3B0NB47_THEAN</name>
<feature type="transmembrane region" description="Helical" evidence="6">
    <location>
        <begin position="289"/>
        <end position="310"/>
    </location>
</feature>
<protein>
    <submittedName>
        <fullName evidence="9">60Kd inner membrane protein, putative</fullName>
    </submittedName>
</protein>
<evidence type="ECO:0000256" key="1">
    <source>
        <dbReference type="ARBA" id="ARBA00004141"/>
    </source>
</evidence>
<keyword evidence="2 5" id="KW-0812">Transmembrane</keyword>
<reference evidence="9" key="1">
    <citation type="submission" date="2018-07" db="EMBL/GenBank/DDBJ databases">
        <authorList>
            <person name="Quirk P.G."/>
            <person name="Krulwich T.A."/>
        </authorList>
    </citation>
    <scope>NUCLEOTIDE SEQUENCE</scope>
    <source>
        <strain evidence="9">Anand</strain>
    </source>
</reference>
<dbReference type="InterPro" id="IPR028055">
    <property type="entry name" value="YidC/Oxa/ALB_C"/>
</dbReference>
<comment type="similarity">
    <text evidence="5">Belongs to the OXA1/ALB3/YidC family.</text>
</comment>
<gene>
    <name evidence="9" type="ORF">TAT_000254400</name>
    <name evidence="8" type="ORF">TAV_000254400</name>
</gene>
<dbReference type="GO" id="GO:0032977">
    <property type="term" value="F:membrane insertase activity"/>
    <property type="evidence" value="ECO:0007669"/>
    <property type="project" value="InterPro"/>
</dbReference>
<feature type="transmembrane region" description="Helical" evidence="6">
    <location>
        <begin position="212"/>
        <end position="233"/>
    </location>
</feature>
<dbReference type="EMBL" id="UIVS01000003">
    <property type="protein sequence ID" value="SVP92746.1"/>
    <property type="molecule type" value="Genomic_DNA"/>
</dbReference>
<evidence type="ECO:0000313" key="9">
    <source>
        <dbReference type="EMBL" id="SVP93551.1"/>
    </source>
</evidence>
<feature type="transmembrane region" description="Helical" evidence="6">
    <location>
        <begin position="340"/>
        <end position="359"/>
    </location>
</feature>
<dbReference type="GO" id="GO:0005743">
    <property type="term" value="C:mitochondrial inner membrane"/>
    <property type="evidence" value="ECO:0007669"/>
    <property type="project" value="TreeGrafter"/>
</dbReference>
<dbReference type="AlphaFoldDB" id="A0A3B0NB47"/>
<evidence type="ECO:0000256" key="2">
    <source>
        <dbReference type="ARBA" id="ARBA00022692"/>
    </source>
</evidence>
<proteinExistence type="inferred from homology"/>
<comment type="subcellular location">
    <subcellularLocation>
        <location evidence="1 5">Membrane</location>
        <topology evidence="1 5">Multi-pass membrane protein</topology>
    </subcellularLocation>
</comment>
<evidence type="ECO:0000259" key="7">
    <source>
        <dbReference type="Pfam" id="PF02096"/>
    </source>
</evidence>
<evidence type="ECO:0000256" key="3">
    <source>
        <dbReference type="ARBA" id="ARBA00022989"/>
    </source>
</evidence>
<dbReference type="PANTHER" id="PTHR12428">
    <property type="entry name" value="OXA1"/>
    <property type="match status" value="1"/>
</dbReference>
<dbReference type="EMBL" id="UIVT01000003">
    <property type="protein sequence ID" value="SVP93551.1"/>
    <property type="molecule type" value="Genomic_DNA"/>
</dbReference>
<accession>A0A3B0NB47</accession>
<feature type="domain" description="Membrane insertase YidC/Oxa/ALB C-terminal" evidence="7">
    <location>
        <begin position="214"/>
        <end position="427"/>
    </location>
</feature>
<dbReference type="PANTHER" id="PTHR12428:SF65">
    <property type="entry name" value="CYTOCHROME C OXIDASE ASSEMBLY PROTEIN COX18, MITOCHONDRIAL"/>
    <property type="match status" value="1"/>
</dbReference>
<dbReference type="VEuPathDB" id="PiroplasmaDB:TA04380"/>
<feature type="transmembrane region" description="Helical" evidence="6">
    <location>
        <begin position="387"/>
        <end position="412"/>
    </location>
</feature>
<evidence type="ECO:0000313" key="8">
    <source>
        <dbReference type="EMBL" id="SVP92746.1"/>
    </source>
</evidence>
<evidence type="ECO:0000256" key="6">
    <source>
        <dbReference type="SAM" id="Phobius"/>
    </source>
</evidence>
<keyword evidence="4 6" id="KW-0472">Membrane</keyword>
<sequence length="446" mass="51467">MLKLYKTVKYVNNNYFSINNVFCPGNLIKRQISHFNSIYYTSPNLPSTLSNIPFLVKPCFVFSDNISIKYGLNRPYLRFFSNLNDSSIYLNQNNTNTTNSEDINNEEDAEIAKNDVNDRFVNYNFSPDDLNEKVYNIKNKAGNELIEELEEDLKISGESLGVEELFEIPDYHQYLMTRIMDLNGNKRSILQRFLPVEYVQQMFLTVHDCLNLSWSATIFLITLFFKLLLLPVWSAAERSRRLNAVIMPEVVKLQEKAKLAFSTKNHELARETQLKIFELTKRNSFVKGILVQIGATMVQGLMFGTVYGGLRLFAIDPNSRPDFTYEPCLWLDSLCLPDPYYILPTIFGILMTFVFEHNISLSISSNLQSNPGSELEKLKNRQKNMKIISRIGIILITLYGCSMPSSAFFYLIPSFLFQTIVRYLCNKFNIARLLNIPTTPIKRSNT</sequence>
<keyword evidence="3 6" id="KW-1133">Transmembrane helix</keyword>
<evidence type="ECO:0000256" key="4">
    <source>
        <dbReference type="ARBA" id="ARBA00023136"/>
    </source>
</evidence>
<dbReference type="InterPro" id="IPR001708">
    <property type="entry name" value="YidC/ALB3/OXA1/COX18"/>
</dbReference>
<evidence type="ECO:0000256" key="5">
    <source>
        <dbReference type="RuleBase" id="RU003945"/>
    </source>
</evidence>